<dbReference type="GO" id="GO:0008270">
    <property type="term" value="F:zinc ion binding"/>
    <property type="evidence" value="ECO:0007669"/>
    <property type="project" value="UniProtKB-KW"/>
</dbReference>
<dbReference type="Gene3D" id="3.30.40.10">
    <property type="entry name" value="Zinc/RING finger domain, C3HC4 (zinc finger)"/>
    <property type="match status" value="1"/>
</dbReference>
<keyword evidence="2" id="KW-1133">Transmembrane helix</keyword>
<feature type="domain" description="RING-type" evidence="3">
    <location>
        <begin position="68"/>
        <end position="112"/>
    </location>
</feature>
<protein>
    <submittedName>
        <fullName evidence="4">Zinc finger, C3HC4 type (RING finger) protein</fullName>
    </submittedName>
</protein>
<keyword evidence="6" id="KW-1185">Reference proteome</keyword>
<keyword evidence="1" id="KW-0862">Zinc</keyword>
<keyword evidence="2" id="KW-0472">Membrane</keyword>
<dbReference type="InterPro" id="IPR001841">
    <property type="entry name" value="Znf_RING"/>
</dbReference>
<dbReference type="InterPro" id="IPR013083">
    <property type="entry name" value="Znf_RING/FYVE/PHD"/>
</dbReference>
<dbReference type="Proteomes" id="UP000002051">
    <property type="component" value="Chromosome 8"/>
</dbReference>
<dbReference type="AlphaFoldDB" id="G7LAG1"/>
<evidence type="ECO:0000256" key="2">
    <source>
        <dbReference type="SAM" id="Phobius"/>
    </source>
</evidence>
<feature type="transmembrane region" description="Helical" evidence="2">
    <location>
        <begin position="12"/>
        <end position="33"/>
    </location>
</feature>
<reference evidence="4 6" key="1">
    <citation type="journal article" date="2011" name="Nature">
        <title>The Medicago genome provides insight into the evolution of rhizobial symbioses.</title>
        <authorList>
            <person name="Young N.D."/>
            <person name="Debelle F."/>
            <person name="Oldroyd G.E."/>
            <person name="Geurts R."/>
            <person name="Cannon S.B."/>
            <person name="Udvardi M.K."/>
            <person name="Benedito V.A."/>
            <person name="Mayer K.F."/>
            <person name="Gouzy J."/>
            <person name="Schoof H."/>
            <person name="Van de Peer Y."/>
            <person name="Proost S."/>
            <person name="Cook D.R."/>
            <person name="Meyers B.C."/>
            <person name="Spannagl M."/>
            <person name="Cheung F."/>
            <person name="De Mita S."/>
            <person name="Krishnakumar V."/>
            <person name="Gundlach H."/>
            <person name="Zhou S."/>
            <person name="Mudge J."/>
            <person name="Bharti A.K."/>
            <person name="Murray J.D."/>
            <person name="Naoumkina M.A."/>
            <person name="Rosen B."/>
            <person name="Silverstein K.A."/>
            <person name="Tang H."/>
            <person name="Rombauts S."/>
            <person name="Zhao P.X."/>
            <person name="Zhou P."/>
            <person name="Barbe V."/>
            <person name="Bardou P."/>
            <person name="Bechner M."/>
            <person name="Bellec A."/>
            <person name="Berger A."/>
            <person name="Berges H."/>
            <person name="Bidwell S."/>
            <person name="Bisseling T."/>
            <person name="Choisne N."/>
            <person name="Couloux A."/>
            <person name="Denny R."/>
            <person name="Deshpande S."/>
            <person name="Dai X."/>
            <person name="Doyle J.J."/>
            <person name="Dudez A.M."/>
            <person name="Farmer A.D."/>
            <person name="Fouteau S."/>
            <person name="Franken C."/>
            <person name="Gibelin C."/>
            <person name="Gish J."/>
            <person name="Goldstein S."/>
            <person name="Gonzalez A.J."/>
            <person name="Green P.J."/>
            <person name="Hallab A."/>
            <person name="Hartog M."/>
            <person name="Hua A."/>
            <person name="Humphray S.J."/>
            <person name="Jeong D.H."/>
            <person name="Jing Y."/>
            <person name="Jocker A."/>
            <person name="Kenton S.M."/>
            <person name="Kim D.J."/>
            <person name="Klee K."/>
            <person name="Lai H."/>
            <person name="Lang C."/>
            <person name="Lin S."/>
            <person name="Macmil S.L."/>
            <person name="Magdelenat G."/>
            <person name="Matthews L."/>
            <person name="McCorrison J."/>
            <person name="Monaghan E.L."/>
            <person name="Mun J.H."/>
            <person name="Najar F.Z."/>
            <person name="Nicholson C."/>
            <person name="Noirot C."/>
            <person name="O'Bleness M."/>
            <person name="Paule C.R."/>
            <person name="Poulain J."/>
            <person name="Prion F."/>
            <person name="Qin B."/>
            <person name="Qu C."/>
            <person name="Retzel E.F."/>
            <person name="Riddle C."/>
            <person name="Sallet E."/>
            <person name="Samain S."/>
            <person name="Samson N."/>
            <person name="Sanders I."/>
            <person name="Saurat O."/>
            <person name="Scarpelli C."/>
            <person name="Schiex T."/>
            <person name="Segurens B."/>
            <person name="Severin A.J."/>
            <person name="Sherrier D.J."/>
            <person name="Shi R."/>
            <person name="Sims S."/>
            <person name="Singer S.R."/>
            <person name="Sinharoy S."/>
            <person name="Sterck L."/>
            <person name="Viollet A."/>
            <person name="Wang B.B."/>
            <person name="Wang K."/>
            <person name="Wang M."/>
            <person name="Wang X."/>
            <person name="Warfsmann J."/>
            <person name="Weissenbach J."/>
            <person name="White D.D."/>
            <person name="White J.D."/>
            <person name="Wiley G.B."/>
            <person name="Wincker P."/>
            <person name="Xing Y."/>
            <person name="Yang L."/>
            <person name="Yao Z."/>
            <person name="Ying F."/>
            <person name="Zhai J."/>
            <person name="Zhou L."/>
            <person name="Zuber A."/>
            <person name="Denarie J."/>
            <person name="Dixon R.A."/>
            <person name="May G.D."/>
            <person name="Schwartz D.C."/>
            <person name="Rogers J."/>
            <person name="Quetier F."/>
            <person name="Town C.D."/>
            <person name="Roe B.A."/>
        </authorList>
    </citation>
    <scope>NUCLEOTIDE SEQUENCE [LARGE SCALE GENOMIC DNA]</scope>
    <source>
        <strain evidence="4">A17</strain>
        <strain evidence="5 6">cv. Jemalong A17</strain>
    </source>
</reference>
<dbReference type="PaxDb" id="3880-AET04560"/>
<dbReference type="Pfam" id="PF13639">
    <property type="entry name" value="zf-RING_2"/>
    <property type="match status" value="1"/>
</dbReference>
<dbReference type="SMART" id="SM00184">
    <property type="entry name" value="RING"/>
    <property type="match status" value="1"/>
</dbReference>
<dbReference type="OMA" id="KRTRIMA"/>
<dbReference type="EnsemblPlants" id="AET04560">
    <property type="protein sequence ID" value="AET04560"/>
    <property type="gene ID" value="MTR_8g091560"/>
</dbReference>
<evidence type="ECO:0000259" key="3">
    <source>
        <dbReference type="PROSITE" id="PS50089"/>
    </source>
</evidence>
<proteinExistence type="predicted"/>
<reference evidence="4 6" key="2">
    <citation type="journal article" date="2014" name="BMC Genomics">
        <title>An improved genome release (version Mt4.0) for the model legume Medicago truncatula.</title>
        <authorList>
            <person name="Tang H."/>
            <person name="Krishnakumar V."/>
            <person name="Bidwell S."/>
            <person name="Rosen B."/>
            <person name="Chan A."/>
            <person name="Zhou S."/>
            <person name="Gentzbittel L."/>
            <person name="Childs K.L."/>
            <person name="Yandell M."/>
            <person name="Gundlach H."/>
            <person name="Mayer K.F."/>
            <person name="Schwartz D.C."/>
            <person name="Town C.D."/>
        </authorList>
    </citation>
    <scope>GENOME REANNOTATION</scope>
    <source>
        <strain evidence="5 6">cv. Jemalong A17</strain>
    </source>
</reference>
<evidence type="ECO:0000256" key="1">
    <source>
        <dbReference type="PROSITE-ProRule" id="PRU00175"/>
    </source>
</evidence>
<organism evidence="4 6">
    <name type="scientific">Medicago truncatula</name>
    <name type="common">Barrel medic</name>
    <name type="synonym">Medicago tribuloides</name>
    <dbReference type="NCBI Taxonomy" id="3880"/>
    <lineage>
        <taxon>Eukaryota</taxon>
        <taxon>Viridiplantae</taxon>
        <taxon>Streptophyta</taxon>
        <taxon>Embryophyta</taxon>
        <taxon>Tracheophyta</taxon>
        <taxon>Spermatophyta</taxon>
        <taxon>Magnoliopsida</taxon>
        <taxon>eudicotyledons</taxon>
        <taxon>Gunneridae</taxon>
        <taxon>Pentapetalae</taxon>
        <taxon>rosids</taxon>
        <taxon>fabids</taxon>
        <taxon>Fabales</taxon>
        <taxon>Fabaceae</taxon>
        <taxon>Papilionoideae</taxon>
        <taxon>50 kb inversion clade</taxon>
        <taxon>NPAAA clade</taxon>
        <taxon>Hologalegina</taxon>
        <taxon>IRL clade</taxon>
        <taxon>Trifolieae</taxon>
        <taxon>Medicago</taxon>
    </lineage>
</organism>
<reference evidence="5" key="3">
    <citation type="submission" date="2015-04" db="UniProtKB">
        <authorList>
            <consortium name="EnsemblPlants"/>
        </authorList>
    </citation>
    <scope>IDENTIFICATION</scope>
    <source>
        <strain evidence="5">cv. Jemalong A17</strain>
    </source>
</reference>
<evidence type="ECO:0000313" key="4">
    <source>
        <dbReference type="EMBL" id="AET04560.1"/>
    </source>
</evidence>
<evidence type="ECO:0000313" key="6">
    <source>
        <dbReference type="Proteomes" id="UP000002051"/>
    </source>
</evidence>
<accession>G7LAG1</accession>
<gene>
    <name evidence="4" type="ordered locus">MTR_8g091560</name>
</gene>
<keyword evidence="2" id="KW-0812">Transmembrane</keyword>
<dbReference type="SUPFAM" id="SSF57850">
    <property type="entry name" value="RING/U-box"/>
    <property type="match status" value="1"/>
</dbReference>
<dbReference type="PANTHER" id="PTHR47662:SF1">
    <property type="entry name" value="RING-TYPE DOMAIN-CONTAINING PROTEIN"/>
    <property type="match status" value="1"/>
</dbReference>
<keyword evidence="1" id="KW-0479">Metal-binding</keyword>
<name>G7LAG1_MEDTR</name>
<sequence length="228" mass="26297">MTILSELLYQLYVKTIVLFTYMLIELILVICYLKSTKNPITTTQYLNFIEEKNPTTRLKKLAAEHIDCRVCLSEFEEGDIVRSLNCEHTFHKDCLDKWFLQEQYCATCPLCRNKVLSDDVVSKYCLLQNQVEFDVIDDEFMTLLSSLRGVMESYLLQDFGNGTVLIFGVRIKAKFPSERGDLVQLTGGHSFKNRLGPAGRTGWTKNRRGKRFELANGSAMLLNRREPE</sequence>
<evidence type="ECO:0000313" key="5">
    <source>
        <dbReference type="EnsemblPlants" id="AET04560"/>
    </source>
</evidence>
<keyword evidence="1" id="KW-0863">Zinc-finger</keyword>
<dbReference type="PROSITE" id="PS50089">
    <property type="entry name" value="ZF_RING_2"/>
    <property type="match status" value="1"/>
</dbReference>
<dbReference type="eggNOG" id="KOG0800">
    <property type="taxonomic scope" value="Eukaryota"/>
</dbReference>
<dbReference type="PANTHER" id="PTHR47662">
    <property type="entry name" value="RING-TYPE DOMAIN-CONTAINING PROTEIN"/>
    <property type="match status" value="1"/>
</dbReference>
<dbReference type="HOGENOM" id="CLU_106030_0_0_1"/>
<dbReference type="EMBL" id="CM001224">
    <property type="protein sequence ID" value="AET04560.1"/>
    <property type="molecule type" value="Genomic_DNA"/>
</dbReference>